<accession>E2C848</accession>
<reference evidence="2 3" key="1">
    <citation type="journal article" date="2010" name="Science">
        <title>Genomic comparison of the ants Camponotus floridanus and Harpegnathos saltator.</title>
        <authorList>
            <person name="Bonasio R."/>
            <person name="Zhang G."/>
            <person name="Ye C."/>
            <person name="Mutti N.S."/>
            <person name="Fang X."/>
            <person name="Qin N."/>
            <person name="Donahue G."/>
            <person name="Yang P."/>
            <person name="Li Q."/>
            <person name="Li C."/>
            <person name="Zhang P."/>
            <person name="Huang Z."/>
            <person name="Berger S.L."/>
            <person name="Reinberg D."/>
            <person name="Wang J."/>
            <person name="Liebig J."/>
        </authorList>
    </citation>
    <scope>NUCLEOTIDE SEQUENCE [LARGE SCALE GENOMIC DNA]</scope>
    <source>
        <strain evidence="2 3">R22 G/1</strain>
    </source>
</reference>
<protein>
    <submittedName>
        <fullName evidence="2">Uncharacterized protein</fullName>
    </submittedName>
</protein>
<evidence type="ECO:0000256" key="1">
    <source>
        <dbReference type="SAM" id="MobiDB-lite"/>
    </source>
</evidence>
<sequence>MCLSMFANPLANERRYADAGTSLSEGSEDDNRIRFRTTYSGRKSEPRNRRNTHDRPAHERWNETTSVVSDGLPFRIKWPTSYHVPEKRGDAQENVLSSCHARGDSVAPGRLAKALKTPGQRAQSSRRSDHVAFERTKILDGYLARESSQIYQGDGNVVPNSRGLCCVLDKHRTCNV</sequence>
<feature type="compositionally biased region" description="Basic and acidic residues" evidence="1">
    <location>
        <begin position="42"/>
        <end position="62"/>
    </location>
</feature>
<proteinExistence type="predicted"/>
<gene>
    <name evidence="2" type="ORF">EAI_12305</name>
</gene>
<keyword evidence="3" id="KW-1185">Reference proteome</keyword>
<dbReference type="Proteomes" id="UP000008237">
    <property type="component" value="Unassembled WGS sequence"/>
</dbReference>
<dbReference type="EMBL" id="GL453543">
    <property type="protein sequence ID" value="EFN75882.1"/>
    <property type="molecule type" value="Genomic_DNA"/>
</dbReference>
<feature type="region of interest" description="Disordered" evidence="1">
    <location>
        <begin position="18"/>
        <end position="62"/>
    </location>
</feature>
<name>E2C848_HARSA</name>
<evidence type="ECO:0000313" key="3">
    <source>
        <dbReference type="Proteomes" id="UP000008237"/>
    </source>
</evidence>
<dbReference type="AlphaFoldDB" id="E2C848"/>
<dbReference type="InParanoid" id="E2C848"/>
<evidence type="ECO:0000313" key="2">
    <source>
        <dbReference type="EMBL" id="EFN75882.1"/>
    </source>
</evidence>
<organism evidence="3">
    <name type="scientific">Harpegnathos saltator</name>
    <name type="common">Jerdon's jumping ant</name>
    <dbReference type="NCBI Taxonomy" id="610380"/>
    <lineage>
        <taxon>Eukaryota</taxon>
        <taxon>Metazoa</taxon>
        <taxon>Ecdysozoa</taxon>
        <taxon>Arthropoda</taxon>
        <taxon>Hexapoda</taxon>
        <taxon>Insecta</taxon>
        <taxon>Pterygota</taxon>
        <taxon>Neoptera</taxon>
        <taxon>Endopterygota</taxon>
        <taxon>Hymenoptera</taxon>
        <taxon>Apocrita</taxon>
        <taxon>Aculeata</taxon>
        <taxon>Formicoidea</taxon>
        <taxon>Formicidae</taxon>
        <taxon>Ponerinae</taxon>
        <taxon>Ponerini</taxon>
        <taxon>Harpegnathos</taxon>
    </lineage>
</organism>